<sequence>MPKYYKEVIGERQMYRRIAHEMGEKLPLQPLLKNARAFIKCVKSHGGYSSCDKCTVEGKYVNNRVILDSTAAPKRTDESFLAQNDEEHHIGISPLESFLAQNDEEHHIGISPLLRLNIGMVVQKSIGHILKTSKVHQPVLKLKGSSEVDWSHFKDVEATLFSTFILQPVLKLKGSSEVDWSHFKDVEATLFSTFILRFLSTSTRC</sequence>
<name>A0AAW1NE91_POPJA</name>
<protein>
    <submittedName>
        <fullName evidence="1">Uncharacterized protein</fullName>
    </submittedName>
</protein>
<gene>
    <name evidence="1" type="ORF">QE152_g777</name>
</gene>
<accession>A0AAW1NE91</accession>
<dbReference type="Proteomes" id="UP001458880">
    <property type="component" value="Unassembled WGS sequence"/>
</dbReference>
<evidence type="ECO:0000313" key="2">
    <source>
        <dbReference type="Proteomes" id="UP001458880"/>
    </source>
</evidence>
<organism evidence="1 2">
    <name type="scientific">Popillia japonica</name>
    <name type="common">Japanese beetle</name>
    <dbReference type="NCBI Taxonomy" id="7064"/>
    <lineage>
        <taxon>Eukaryota</taxon>
        <taxon>Metazoa</taxon>
        <taxon>Ecdysozoa</taxon>
        <taxon>Arthropoda</taxon>
        <taxon>Hexapoda</taxon>
        <taxon>Insecta</taxon>
        <taxon>Pterygota</taxon>
        <taxon>Neoptera</taxon>
        <taxon>Endopterygota</taxon>
        <taxon>Coleoptera</taxon>
        <taxon>Polyphaga</taxon>
        <taxon>Scarabaeiformia</taxon>
        <taxon>Scarabaeidae</taxon>
        <taxon>Rutelinae</taxon>
        <taxon>Popillia</taxon>
    </lineage>
</organism>
<dbReference type="AlphaFoldDB" id="A0AAW1NE91"/>
<reference evidence="1 2" key="1">
    <citation type="journal article" date="2024" name="BMC Genomics">
        <title>De novo assembly and annotation of Popillia japonica's genome with initial clues to its potential as an invasive pest.</title>
        <authorList>
            <person name="Cucini C."/>
            <person name="Boschi S."/>
            <person name="Funari R."/>
            <person name="Cardaioli E."/>
            <person name="Iannotti N."/>
            <person name="Marturano G."/>
            <person name="Paoli F."/>
            <person name="Bruttini M."/>
            <person name="Carapelli A."/>
            <person name="Frati F."/>
            <person name="Nardi F."/>
        </authorList>
    </citation>
    <scope>NUCLEOTIDE SEQUENCE [LARGE SCALE GENOMIC DNA]</scope>
    <source>
        <strain evidence="1">DMR45628</strain>
    </source>
</reference>
<comment type="caution">
    <text evidence="1">The sequence shown here is derived from an EMBL/GenBank/DDBJ whole genome shotgun (WGS) entry which is preliminary data.</text>
</comment>
<keyword evidence="2" id="KW-1185">Reference proteome</keyword>
<evidence type="ECO:0000313" key="1">
    <source>
        <dbReference type="EMBL" id="KAK9754959.1"/>
    </source>
</evidence>
<proteinExistence type="predicted"/>
<dbReference type="EMBL" id="JASPKY010000004">
    <property type="protein sequence ID" value="KAK9754959.1"/>
    <property type="molecule type" value="Genomic_DNA"/>
</dbReference>